<proteinExistence type="predicted"/>
<keyword evidence="4" id="KW-1185">Reference proteome</keyword>
<feature type="transmembrane region" description="Helical" evidence="1">
    <location>
        <begin position="12"/>
        <end position="32"/>
    </location>
</feature>
<dbReference type="Gene3D" id="3.40.250.10">
    <property type="entry name" value="Rhodanese-like domain"/>
    <property type="match status" value="1"/>
</dbReference>
<dbReference type="Pfam" id="PF00581">
    <property type="entry name" value="Rhodanese"/>
    <property type="match status" value="1"/>
</dbReference>
<dbReference type="CDD" id="cd00158">
    <property type="entry name" value="RHOD"/>
    <property type="match status" value="1"/>
</dbReference>
<protein>
    <submittedName>
        <fullName evidence="3">Rhodanese-related sulfurtransferase</fullName>
    </submittedName>
</protein>
<keyword evidence="1" id="KW-0812">Transmembrane</keyword>
<dbReference type="PROSITE" id="PS50206">
    <property type="entry name" value="RHODANESE_3"/>
    <property type="match status" value="1"/>
</dbReference>
<dbReference type="InterPro" id="IPR050229">
    <property type="entry name" value="GlpE_sulfurtransferase"/>
</dbReference>
<dbReference type="SUPFAM" id="SSF52821">
    <property type="entry name" value="Rhodanese/Cell cycle control phosphatase"/>
    <property type="match status" value="1"/>
</dbReference>
<dbReference type="SMART" id="SM00450">
    <property type="entry name" value="RHOD"/>
    <property type="match status" value="1"/>
</dbReference>
<feature type="domain" description="Rhodanese" evidence="2">
    <location>
        <begin position="61"/>
        <end position="147"/>
    </location>
</feature>
<dbReference type="STRING" id="36842.SAMN02194393_03922"/>
<keyword evidence="1" id="KW-1133">Transmembrane helix</keyword>
<dbReference type="AlphaFoldDB" id="A0A1T5M5T6"/>
<dbReference type="OrthoDB" id="9800872at2"/>
<organism evidence="3 4">
    <name type="scientific">Maledivibacter halophilus</name>
    <dbReference type="NCBI Taxonomy" id="36842"/>
    <lineage>
        <taxon>Bacteria</taxon>
        <taxon>Bacillati</taxon>
        <taxon>Bacillota</taxon>
        <taxon>Clostridia</taxon>
        <taxon>Peptostreptococcales</taxon>
        <taxon>Caminicellaceae</taxon>
        <taxon>Maledivibacter</taxon>
    </lineage>
</organism>
<dbReference type="InterPro" id="IPR036873">
    <property type="entry name" value="Rhodanese-like_dom_sf"/>
</dbReference>
<gene>
    <name evidence="3" type="ORF">SAMN02194393_03922</name>
</gene>
<evidence type="ECO:0000256" key="1">
    <source>
        <dbReference type="SAM" id="Phobius"/>
    </source>
</evidence>
<reference evidence="3 4" key="1">
    <citation type="submission" date="2017-02" db="EMBL/GenBank/DDBJ databases">
        <authorList>
            <person name="Peterson S.W."/>
        </authorList>
    </citation>
    <scope>NUCLEOTIDE SEQUENCE [LARGE SCALE GENOMIC DNA]</scope>
    <source>
        <strain evidence="3 4">M1</strain>
    </source>
</reference>
<keyword evidence="3" id="KW-0808">Transferase</keyword>
<evidence type="ECO:0000259" key="2">
    <source>
        <dbReference type="PROSITE" id="PS50206"/>
    </source>
</evidence>
<keyword evidence="1" id="KW-0472">Membrane</keyword>
<evidence type="ECO:0000313" key="4">
    <source>
        <dbReference type="Proteomes" id="UP000190285"/>
    </source>
</evidence>
<dbReference type="InterPro" id="IPR001763">
    <property type="entry name" value="Rhodanese-like_dom"/>
</dbReference>
<dbReference type="GO" id="GO:0016740">
    <property type="term" value="F:transferase activity"/>
    <property type="evidence" value="ECO:0007669"/>
    <property type="project" value="UniProtKB-KW"/>
</dbReference>
<dbReference type="RefSeq" id="WP_079493967.1">
    <property type="nucleotide sequence ID" value="NZ_FUZT01000010.1"/>
</dbReference>
<dbReference type="PANTHER" id="PTHR43031">
    <property type="entry name" value="FAD-DEPENDENT OXIDOREDUCTASE"/>
    <property type="match status" value="1"/>
</dbReference>
<dbReference type="EMBL" id="FUZT01000010">
    <property type="protein sequence ID" value="SKC83493.1"/>
    <property type="molecule type" value="Genomic_DNA"/>
</dbReference>
<name>A0A1T5M5T6_9FIRM</name>
<dbReference type="Proteomes" id="UP000190285">
    <property type="component" value="Unassembled WGS sequence"/>
</dbReference>
<accession>A0A1T5M5T6</accession>
<evidence type="ECO:0000313" key="3">
    <source>
        <dbReference type="EMBL" id="SKC83493.1"/>
    </source>
</evidence>
<sequence>MLRVLIIKRKHLYIALAILIILIIGIMLLTFMTNSNETFSETLKYAYKNISPEQAQVLISNNKNLTVLDVRSEREFLDGHLPNAILMPYKLAKKNYSSLLERKKKYLVYCDTGKESTKIAKILSSNGYPQVYVLAGGIEKWSYDLTR</sequence>
<dbReference type="PANTHER" id="PTHR43031:SF16">
    <property type="entry name" value="OXIDOREDUCTASE"/>
    <property type="match status" value="1"/>
</dbReference>